<dbReference type="InterPro" id="IPR001173">
    <property type="entry name" value="Glyco_trans_2-like"/>
</dbReference>
<keyword evidence="2" id="KW-0808">Transferase</keyword>
<reference evidence="2 3" key="1">
    <citation type="submission" date="2018-08" db="EMBL/GenBank/DDBJ databases">
        <title>Wenzhouxiangella salilacus sp. nov., a novel bacterium isolated from a saline lake in Xinjiang Province, China.</title>
        <authorList>
            <person name="Han S."/>
        </authorList>
    </citation>
    <scope>NUCLEOTIDE SEQUENCE [LARGE SCALE GENOMIC DNA]</scope>
    <source>
        <strain evidence="2 3">XDB06</strain>
    </source>
</reference>
<dbReference type="AlphaFoldDB" id="A0A3E1K6K0"/>
<name>A0A3E1K6K0_9GAMM</name>
<dbReference type="RefSeq" id="WP_116651660.1">
    <property type="nucleotide sequence ID" value="NZ_QUZK01000048.1"/>
</dbReference>
<dbReference type="OrthoDB" id="215285at2"/>
<evidence type="ECO:0000259" key="1">
    <source>
        <dbReference type="Pfam" id="PF00535"/>
    </source>
</evidence>
<proteinExistence type="predicted"/>
<protein>
    <submittedName>
        <fullName evidence="2">Glycosyltransferase family 2 protein</fullName>
    </submittedName>
</protein>
<gene>
    <name evidence="2" type="ORF">DZC52_13375</name>
</gene>
<dbReference type="Proteomes" id="UP000260351">
    <property type="component" value="Unassembled WGS sequence"/>
</dbReference>
<keyword evidence="3" id="KW-1185">Reference proteome</keyword>
<dbReference type="GO" id="GO:0016740">
    <property type="term" value="F:transferase activity"/>
    <property type="evidence" value="ECO:0007669"/>
    <property type="project" value="UniProtKB-KW"/>
</dbReference>
<accession>A0A3E1K6K0</accession>
<dbReference type="SUPFAM" id="SSF53448">
    <property type="entry name" value="Nucleotide-diphospho-sugar transferases"/>
    <property type="match status" value="1"/>
</dbReference>
<comment type="caution">
    <text evidence="2">The sequence shown here is derived from an EMBL/GenBank/DDBJ whole genome shotgun (WGS) entry which is preliminary data.</text>
</comment>
<dbReference type="EMBL" id="QUZK01000048">
    <property type="protein sequence ID" value="RFF29294.1"/>
    <property type="molecule type" value="Genomic_DNA"/>
</dbReference>
<dbReference type="InterPro" id="IPR029044">
    <property type="entry name" value="Nucleotide-diphossugar_trans"/>
</dbReference>
<sequence length="252" mass="28240">MISALMVTQPGRTSSALAAMADFAAQTHRDRELIVVHDADAAFGETLKAAAARHGDAAIRIVRTRSKQTLGELRNQSLAEAHGEFICQWDDDDRYHPERLAIQWQALRDASADFSFLQQQMHFFVDTGEMFLVDWDGEAYPMNFIQGSMMARRSRVPEYPSLPRGEDTPVVREILRRGHAIARVADSAWTYVYTCHTANAWSVAHHRAIARSKAVGQARLLQLRAGLEARLGAFDPPLPAFRLSHRPEGFMA</sequence>
<feature type="domain" description="Glycosyltransferase 2-like" evidence="1">
    <location>
        <begin position="20"/>
        <end position="128"/>
    </location>
</feature>
<dbReference type="CDD" id="cd00761">
    <property type="entry name" value="Glyco_tranf_GTA_type"/>
    <property type="match status" value="1"/>
</dbReference>
<dbReference type="Gene3D" id="3.90.550.10">
    <property type="entry name" value="Spore Coat Polysaccharide Biosynthesis Protein SpsA, Chain A"/>
    <property type="match status" value="1"/>
</dbReference>
<evidence type="ECO:0000313" key="2">
    <source>
        <dbReference type="EMBL" id="RFF29294.1"/>
    </source>
</evidence>
<evidence type="ECO:0000313" key="3">
    <source>
        <dbReference type="Proteomes" id="UP000260351"/>
    </source>
</evidence>
<organism evidence="2 3">
    <name type="scientific">Wenzhouxiangella sediminis</name>
    <dbReference type="NCBI Taxonomy" id="1792836"/>
    <lineage>
        <taxon>Bacteria</taxon>
        <taxon>Pseudomonadati</taxon>
        <taxon>Pseudomonadota</taxon>
        <taxon>Gammaproteobacteria</taxon>
        <taxon>Chromatiales</taxon>
        <taxon>Wenzhouxiangellaceae</taxon>
        <taxon>Wenzhouxiangella</taxon>
    </lineage>
</organism>
<dbReference type="Pfam" id="PF00535">
    <property type="entry name" value="Glycos_transf_2"/>
    <property type="match status" value="1"/>
</dbReference>